<feature type="non-terminal residue" evidence="1">
    <location>
        <position position="112"/>
    </location>
</feature>
<protein>
    <submittedName>
        <fullName evidence="2">Acyl-coenzyme A thioesterase 13</fullName>
    </submittedName>
</protein>
<accession>A0A9P1FXW7</accession>
<dbReference type="EMBL" id="CAMXCT010001866">
    <property type="protein sequence ID" value="CAI3993709.1"/>
    <property type="molecule type" value="Genomic_DNA"/>
</dbReference>
<evidence type="ECO:0000313" key="3">
    <source>
        <dbReference type="Proteomes" id="UP001152797"/>
    </source>
</evidence>
<comment type="caution">
    <text evidence="1">The sequence shown here is derived from an EMBL/GenBank/DDBJ whole genome shotgun (WGS) entry which is preliminary data.</text>
</comment>
<reference evidence="2 3" key="2">
    <citation type="submission" date="2024-05" db="EMBL/GenBank/DDBJ databases">
        <authorList>
            <person name="Chen Y."/>
            <person name="Shah S."/>
            <person name="Dougan E. K."/>
            <person name="Thang M."/>
            <person name="Chan C."/>
        </authorList>
    </citation>
    <scope>NUCLEOTIDE SEQUENCE [LARGE SCALE GENOMIC DNA]</scope>
</reference>
<dbReference type="AlphaFoldDB" id="A0A9P1FXW7"/>
<dbReference type="EMBL" id="CAMXCT020001866">
    <property type="protein sequence ID" value="CAL1147084.1"/>
    <property type="molecule type" value="Genomic_DNA"/>
</dbReference>
<evidence type="ECO:0000313" key="1">
    <source>
        <dbReference type="EMBL" id="CAI3993709.1"/>
    </source>
</evidence>
<name>A0A9P1FXW7_9DINO</name>
<organism evidence="1">
    <name type="scientific">Cladocopium goreaui</name>
    <dbReference type="NCBI Taxonomy" id="2562237"/>
    <lineage>
        <taxon>Eukaryota</taxon>
        <taxon>Sar</taxon>
        <taxon>Alveolata</taxon>
        <taxon>Dinophyceae</taxon>
        <taxon>Suessiales</taxon>
        <taxon>Symbiodiniaceae</taxon>
        <taxon>Cladocopium</taxon>
    </lineage>
</organism>
<reference evidence="1" key="1">
    <citation type="submission" date="2022-10" db="EMBL/GenBank/DDBJ databases">
        <authorList>
            <person name="Chen Y."/>
            <person name="Dougan E. K."/>
            <person name="Chan C."/>
            <person name="Rhodes N."/>
            <person name="Thang M."/>
        </authorList>
    </citation>
    <scope>NUCLEOTIDE SEQUENCE</scope>
</reference>
<sequence length="112" mass="12551">MMTLCIATAGPLPHLTSRSTAYRYLCTVSEDGVMCIQCKGEIIGQCTGLPSGGGHSRKYLYVGKSCWPDRDMFHGRVQQLKVFNGQTLDWHEVVDTVFEEGEDGFDRPFLMK</sequence>
<dbReference type="Proteomes" id="UP001152797">
    <property type="component" value="Unassembled WGS sequence"/>
</dbReference>
<proteinExistence type="predicted"/>
<gene>
    <name evidence="1" type="ORF">C1SCF055_LOCUS20432</name>
</gene>
<dbReference type="EMBL" id="CAMXCT030001866">
    <property type="protein sequence ID" value="CAL4781021.1"/>
    <property type="molecule type" value="Genomic_DNA"/>
</dbReference>
<evidence type="ECO:0000313" key="2">
    <source>
        <dbReference type="EMBL" id="CAL4781021.1"/>
    </source>
</evidence>
<keyword evidence="3" id="KW-1185">Reference proteome</keyword>